<proteinExistence type="predicted"/>
<evidence type="ECO:0000256" key="4">
    <source>
        <dbReference type="SAM" id="SignalP"/>
    </source>
</evidence>
<organism evidence="5">
    <name type="scientific">Cacopsylla melanoneura</name>
    <dbReference type="NCBI Taxonomy" id="428564"/>
    <lineage>
        <taxon>Eukaryota</taxon>
        <taxon>Metazoa</taxon>
        <taxon>Ecdysozoa</taxon>
        <taxon>Arthropoda</taxon>
        <taxon>Hexapoda</taxon>
        <taxon>Insecta</taxon>
        <taxon>Pterygota</taxon>
        <taxon>Neoptera</taxon>
        <taxon>Paraneoptera</taxon>
        <taxon>Hemiptera</taxon>
        <taxon>Sternorrhyncha</taxon>
        <taxon>Psylloidea</taxon>
        <taxon>Psyllidae</taxon>
        <taxon>Psyllinae</taxon>
        <taxon>Cacopsylla</taxon>
    </lineage>
</organism>
<accession>A0A8D9AQ12</accession>
<dbReference type="SMART" id="SM00369">
    <property type="entry name" value="LRR_TYP"/>
    <property type="match status" value="11"/>
</dbReference>
<protein>
    <submittedName>
        <fullName evidence="5">Protein toll</fullName>
    </submittedName>
</protein>
<keyword evidence="2 4" id="KW-0732">Signal</keyword>
<dbReference type="SUPFAM" id="SSF52058">
    <property type="entry name" value="L domain-like"/>
    <property type="match status" value="2"/>
</dbReference>
<dbReference type="InterPro" id="IPR050328">
    <property type="entry name" value="Dev_Immune_Receptor"/>
</dbReference>
<dbReference type="AlphaFoldDB" id="A0A8D9AQ12"/>
<keyword evidence="1" id="KW-0433">Leucine-rich repeat</keyword>
<evidence type="ECO:0000256" key="1">
    <source>
        <dbReference type="ARBA" id="ARBA00022614"/>
    </source>
</evidence>
<dbReference type="InterPro" id="IPR026906">
    <property type="entry name" value="LRR_5"/>
</dbReference>
<evidence type="ECO:0000256" key="2">
    <source>
        <dbReference type="ARBA" id="ARBA00022729"/>
    </source>
</evidence>
<evidence type="ECO:0000313" key="5">
    <source>
        <dbReference type="EMBL" id="CAG6768472.1"/>
    </source>
</evidence>
<dbReference type="Pfam" id="PF13306">
    <property type="entry name" value="LRR_5"/>
    <property type="match status" value="1"/>
</dbReference>
<sequence>MEQSILFLFTSMMFVSCLHQEANFSCNNIARCSCDSTTSGVSLKCVQDNQTSLEATLSSKSKSLHITCNFLQPSSKQLTASIYDDLSELKLKSSVQELAFQFCPLPRESFRSFATDISMIKINKIKFEYSMNAIGILSTPFLRNLPHLEELVLCKNSNLTGLHIDLFQETPNLKSLFLRENAITELYPGLFQQLTKLEVLDLGGNNITHLDSGVFRNLQSLRILNIDNNALVNLTRALFNGIPHLESLDISSNRIITFPSGLFADLWELRTFQANKNIFKTFPSDLFSNMQHLEVVKIIYHKYTLMALPSQLFANLLELTNVTLRESNIRSVPADLFRNSSNIQMISFTGHKRITSLPRNLFKDCKDIVKLELNDNMLDELPDELFAPLRNLYELNLSKNNFHTLKKVLFEKMTKLTRLDLSFNSLKHIETFTLNALSQLNYLDLSHNLLDFGNNSLVSPMKPCLELEELLLSDNRIQRLYSDWTTLLPKLRYLDLRRNAFSTVTLGAIIPDSLLIDLTHNSISIARLDTSHPVTETRDKVPWVLLNSNPLACNCSNYDLISYVNVLMEPSVYNSLQPVTDRITCSSTGDLFNKIVPSQVRRLGLDFRMFASFLKYAHIVGTERSVRNQHDHRHIPPNILYNVDNYTI</sequence>
<dbReference type="EMBL" id="HBUF01576381">
    <property type="protein sequence ID" value="CAG6768472.1"/>
    <property type="molecule type" value="Transcribed_RNA"/>
</dbReference>
<dbReference type="SMART" id="SM00365">
    <property type="entry name" value="LRR_SD22"/>
    <property type="match status" value="2"/>
</dbReference>
<dbReference type="Gene3D" id="3.80.10.10">
    <property type="entry name" value="Ribonuclease Inhibitor"/>
    <property type="match status" value="2"/>
</dbReference>
<dbReference type="Pfam" id="PF13855">
    <property type="entry name" value="LRR_8"/>
    <property type="match status" value="3"/>
</dbReference>
<dbReference type="PRINTS" id="PR00019">
    <property type="entry name" value="LEURICHRPT"/>
</dbReference>
<feature type="signal peptide" evidence="4">
    <location>
        <begin position="1"/>
        <end position="17"/>
    </location>
</feature>
<evidence type="ECO:0000256" key="3">
    <source>
        <dbReference type="ARBA" id="ARBA00022737"/>
    </source>
</evidence>
<dbReference type="InterPro" id="IPR032675">
    <property type="entry name" value="LRR_dom_sf"/>
</dbReference>
<dbReference type="InterPro" id="IPR001611">
    <property type="entry name" value="Leu-rich_rpt"/>
</dbReference>
<dbReference type="PANTHER" id="PTHR24373">
    <property type="entry name" value="SLIT RELATED LEUCINE-RICH REPEAT NEURONAL PROTEIN"/>
    <property type="match status" value="1"/>
</dbReference>
<dbReference type="InterPro" id="IPR003591">
    <property type="entry name" value="Leu-rich_rpt_typical-subtyp"/>
</dbReference>
<feature type="chain" id="PRO_5034904069" evidence="4">
    <location>
        <begin position="18"/>
        <end position="648"/>
    </location>
</feature>
<name>A0A8D9AQ12_9HEMI</name>
<reference evidence="5" key="1">
    <citation type="submission" date="2021-05" db="EMBL/GenBank/DDBJ databases">
        <authorList>
            <person name="Alioto T."/>
            <person name="Alioto T."/>
            <person name="Gomez Garrido J."/>
        </authorList>
    </citation>
    <scope>NUCLEOTIDE SEQUENCE</scope>
</reference>
<dbReference type="PROSITE" id="PS51450">
    <property type="entry name" value="LRR"/>
    <property type="match status" value="2"/>
</dbReference>
<dbReference type="PANTHER" id="PTHR24373:SF275">
    <property type="entry name" value="TIR DOMAIN-CONTAINING PROTEIN"/>
    <property type="match status" value="1"/>
</dbReference>
<keyword evidence="3" id="KW-0677">Repeat</keyword>